<dbReference type="AlphaFoldDB" id="A0ABD7SNJ5"/>
<dbReference type="EMBL" id="VSIJ01000021">
    <property type="protein sequence ID" value="TXX66309.1"/>
    <property type="molecule type" value="Genomic_DNA"/>
</dbReference>
<reference evidence="1 2" key="1">
    <citation type="submission" date="2019-06" db="EMBL/GenBank/DDBJ databases">
        <title>Vibrio cholerae phylogeny based on whole-genome sequencing reveals genetic diversity and population strucutre.</title>
        <authorList>
            <person name="Zhiqiu Y."/>
            <person name="Bin L."/>
            <person name="Lingyan J."/>
        </authorList>
    </citation>
    <scope>NUCLEOTIDE SEQUENCE [LARGE SCALE GENOMIC DNA]</scope>
    <source>
        <strain evidence="1 2">N2814</strain>
    </source>
</reference>
<protein>
    <submittedName>
        <fullName evidence="1">Uncharacterized protein</fullName>
    </submittedName>
</protein>
<dbReference type="RefSeq" id="WP_095488151.1">
    <property type="nucleotide sequence ID" value="NZ_JAMXOG010000022.1"/>
</dbReference>
<proteinExistence type="predicted"/>
<comment type="caution">
    <text evidence="1">The sequence shown here is derived from an EMBL/GenBank/DDBJ whole genome shotgun (WGS) entry which is preliminary data.</text>
</comment>
<organism evidence="1 2">
    <name type="scientific">Vibrio cholerae</name>
    <dbReference type="NCBI Taxonomy" id="666"/>
    <lineage>
        <taxon>Bacteria</taxon>
        <taxon>Pseudomonadati</taxon>
        <taxon>Pseudomonadota</taxon>
        <taxon>Gammaproteobacteria</taxon>
        <taxon>Vibrionales</taxon>
        <taxon>Vibrionaceae</taxon>
        <taxon>Vibrio</taxon>
    </lineage>
</organism>
<gene>
    <name evidence="1" type="ORF">FXF03_06825</name>
</gene>
<dbReference type="Proteomes" id="UP000323819">
    <property type="component" value="Unassembled WGS sequence"/>
</dbReference>
<evidence type="ECO:0000313" key="1">
    <source>
        <dbReference type="EMBL" id="TXX66309.1"/>
    </source>
</evidence>
<evidence type="ECO:0000313" key="2">
    <source>
        <dbReference type="Proteomes" id="UP000323819"/>
    </source>
</evidence>
<accession>A0ABD7SNJ5</accession>
<name>A0ABD7SNJ5_VIBCL</name>
<sequence length="139" mass="15489">MSNSKSIHIEQKQKFLNLLVACSSKTISIYSELKMSILSSCSCNDYGYTNKPDFRISNNYVMVELIPLKSDGVLIMVRVDSDTTYKTVNAPSLNIINPAKESGKPGTLWIEFTVNSTTQIPDAVRLISDAYKSRSVIGW</sequence>